<dbReference type="GO" id="GO:0005524">
    <property type="term" value="F:ATP binding"/>
    <property type="evidence" value="ECO:0007669"/>
    <property type="project" value="UniProtKB-KW"/>
</dbReference>
<sequence>MTLYLIQNKKQFIEKPTAMEERYLLQEMNPILLKQAFTNLLSNAISYSEINQAKVKFIVDRQKQLIIQLINTGTPISKEEEQYLFRHFFRGKNSKNKTGHGLGLILTKRIIDIHKAKITF</sequence>
<keyword evidence="6" id="KW-0067">ATP-binding</keyword>
<evidence type="ECO:0000256" key="5">
    <source>
        <dbReference type="ARBA" id="ARBA00022777"/>
    </source>
</evidence>
<dbReference type="PRINTS" id="PR00344">
    <property type="entry name" value="BCTRLSENSOR"/>
</dbReference>
<evidence type="ECO:0000256" key="7">
    <source>
        <dbReference type="ARBA" id="ARBA00023012"/>
    </source>
</evidence>
<evidence type="ECO:0000256" key="2">
    <source>
        <dbReference type="ARBA" id="ARBA00012438"/>
    </source>
</evidence>
<keyword evidence="4" id="KW-0547">Nucleotide-binding</keyword>
<keyword evidence="5" id="KW-0418">Kinase</keyword>
<dbReference type="EMBL" id="PJNI01000018">
    <property type="protein sequence ID" value="PKR79794.1"/>
    <property type="molecule type" value="Genomic_DNA"/>
</dbReference>
<keyword evidence="3" id="KW-0808">Transferase</keyword>
<accession>A0A2I0QZM9</accession>
<dbReference type="InterPro" id="IPR036890">
    <property type="entry name" value="HATPase_C_sf"/>
</dbReference>
<comment type="catalytic activity">
    <reaction evidence="1">
        <text>ATP + protein L-histidine = ADP + protein N-phospho-L-histidine.</text>
        <dbReference type="EC" id="2.7.13.3"/>
    </reaction>
</comment>
<dbReference type="CDD" id="cd00075">
    <property type="entry name" value="HATPase"/>
    <property type="match status" value="1"/>
</dbReference>
<evidence type="ECO:0000256" key="1">
    <source>
        <dbReference type="ARBA" id="ARBA00000085"/>
    </source>
</evidence>
<keyword evidence="7" id="KW-0902">Two-component regulatory system</keyword>
<dbReference type="PANTHER" id="PTHR42878:SF7">
    <property type="entry name" value="SENSOR HISTIDINE KINASE GLRK"/>
    <property type="match status" value="1"/>
</dbReference>
<dbReference type="InterPro" id="IPR004358">
    <property type="entry name" value="Sig_transdc_His_kin-like_C"/>
</dbReference>
<dbReference type="Proteomes" id="UP000236654">
    <property type="component" value="Unassembled WGS sequence"/>
</dbReference>
<protein>
    <recommendedName>
        <fullName evidence="2">histidine kinase</fullName>
        <ecNumber evidence="2">2.7.13.3</ecNumber>
    </recommendedName>
</protein>
<organism evidence="9 10">
    <name type="scientific">Brumimicrobium salinarum</name>
    <dbReference type="NCBI Taxonomy" id="2058658"/>
    <lineage>
        <taxon>Bacteria</taxon>
        <taxon>Pseudomonadati</taxon>
        <taxon>Bacteroidota</taxon>
        <taxon>Flavobacteriia</taxon>
        <taxon>Flavobacteriales</taxon>
        <taxon>Crocinitomicaceae</taxon>
        <taxon>Brumimicrobium</taxon>
    </lineage>
</organism>
<evidence type="ECO:0000313" key="10">
    <source>
        <dbReference type="Proteomes" id="UP000236654"/>
    </source>
</evidence>
<evidence type="ECO:0000313" key="9">
    <source>
        <dbReference type="EMBL" id="PKR79794.1"/>
    </source>
</evidence>
<dbReference type="GO" id="GO:0007234">
    <property type="term" value="P:osmosensory signaling via phosphorelay pathway"/>
    <property type="evidence" value="ECO:0007669"/>
    <property type="project" value="TreeGrafter"/>
</dbReference>
<evidence type="ECO:0000256" key="3">
    <source>
        <dbReference type="ARBA" id="ARBA00022679"/>
    </source>
</evidence>
<dbReference type="PANTHER" id="PTHR42878">
    <property type="entry name" value="TWO-COMPONENT HISTIDINE KINASE"/>
    <property type="match status" value="1"/>
</dbReference>
<evidence type="ECO:0000259" key="8">
    <source>
        <dbReference type="PROSITE" id="PS50109"/>
    </source>
</evidence>
<reference evidence="9 10" key="1">
    <citation type="submission" date="2017-12" db="EMBL/GenBank/DDBJ databases">
        <title>The draft genome sequence of Brumimicrobium saltpan LHR20.</title>
        <authorList>
            <person name="Do Z.-J."/>
            <person name="Luo H.-R."/>
        </authorList>
    </citation>
    <scope>NUCLEOTIDE SEQUENCE [LARGE SCALE GENOMIC DNA]</scope>
    <source>
        <strain evidence="9 10">LHR20</strain>
    </source>
</reference>
<name>A0A2I0QZM9_9FLAO</name>
<comment type="caution">
    <text evidence="9">The sequence shown here is derived from an EMBL/GenBank/DDBJ whole genome shotgun (WGS) entry which is preliminary data.</text>
</comment>
<dbReference type="PROSITE" id="PS50109">
    <property type="entry name" value="HIS_KIN"/>
    <property type="match status" value="1"/>
</dbReference>
<dbReference type="GO" id="GO:0004673">
    <property type="term" value="F:protein histidine kinase activity"/>
    <property type="evidence" value="ECO:0007669"/>
    <property type="project" value="UniProtKB-EC"/>
</dbReference>
<evidence type="ECO:0000256" key="4">
    <source>
        <dbReference type="ARBA" id="ARBA00022741"/>
    </source>
</evidence>
<dbReference type="GO" id="GO:0030295">
    <property type="term" value="F:protein kinase activator activity"/>
    <property type="evidence" value="ECO:0007669"/>
    <property type="project" value="TreeGrafter"/>
</dbReference>
<dbReference type="Pfam" id="PF02518">
    <property type="entry name" value="HATPase_c"/>
    <property type="match status" value="1"/>
</dbReference>
<dbReference type="SUPFAM" id="SSF55874">
    <property type="entry name" value="ATPase domain of HSP90 chaperone/DNA topoisomerase II/histidine kinase"/>
    <property type="match status" value="1"/>
</dbReference>
<dbReference type="InterPro" id="IPR050351">
    <property type="entry name" value="BphY/WalK/GraS-like"/>
</dbReference>
<gene>
    <name evidence="9" type="ORF">CW751_13260</name>
</gene>
<proteinExistence type="predicted"/>
<dbReference type="Gene3D" id="3.30.565.10">
    <property type="entry name" value="Histidine kinase-like ATPase, C-terminal domain"/>
    <property type="match status" value="1"/>
</dbReference>
<dbReference type="EC" id="2.7.13.3" evidence="2"/>
<feature type="domain" description="Histidine kinase" evidence="8">
    <location>
        <begin position="29"/>
        <end position="120"/>
    </location>
</feature>
<dbReference type="GO" id="GO:0000156">
    <property type="term" value="F:phosphorelay response regulator activity"/>
    <property type="evidence" value="ECO:0007669"/>
    <property type="project" value="TreeGrafter"/>
</dbReference>
<dbReference type="AlphaFoldDB" id="A0A2I0QZM9"/>
<dbReference type="SMART" id="SM00387">
    <property type="entry name" value="HATPase_c"/>
    <property type="match status" value="1"/>
</dbReference>
<dbReference type="InterPro" id="IPR003594">
    <property type="entry name" value="HATPase_dom"/>
</dbReference>
<keyword evidence="10" id="KW-1185">Reference proteome</keyword>
<evidence type="ECO:0000256" key="6">
    <source>
        <dbReference type="ARBA" id="ARBA00022840"/>
    </source>
</evidence>
<dbReference type="InterPro" id="IPR005467">
    <property type="entry name" value="His_kinase_dom"/>
</dbReference>